<dbReference type="Gramene" id="Psat02G0154000-T1">
    <property type="protein sequence ID" value="KAI5434757.1"/>
    <property type="gene ID" value="KIW84_021540"/>
</dbReference>
<dbReference type="GO" id="GO:0016020">
    <property type="term" value="C:membrane"/>
    <property type="evidence" value="ECO:0007669"/>
    <property type="project" value="UniProtKB-SubCell"/>
</dbReference>
<evidence type="ECO:0000256" key="3">
    <source>
        <dbReference type="ARBA" id="ARBA00022448"/>
    </source>
</evidence>
<dbReference type="Pfam" id="PF03169">
    <property type="entry name" value="OPT"/>
    <property type="match status" value="2"/>
</dbReference>
<accession>A0A9D4Y9A7</accession>
<keyword evidence="4 7" id="KW-0812">Transmembrane</keyword>
<evidence type="ECO:0000313" key="9">
    <source>
        <dbReference type="Proteomes" id="UP001058974"/>
    </source>
</evidence>
<proteinExistence type="inferred from homology"/>
<keyword evidence="5 7" id="KW-1133">Transmembrane helix</keyword>
<reference evidence="8 9" key="1">
    <citation type="journal article" date="2022" name="Nat. Genet.">
        <title>Improved pea reference genome and pan-genome highlight genomic features and evolutionary characteristics.</title>
        <authorList>
            <person name="Yang T."/>
            <person name="Liu R."/>
            <person name="Luo Y."/>
            <person name="Hu S."/>
            <person name="Wang D."/>
            <person name="Wang C."/>
            <person name="Pandey M.K."/>
            <person name="Ge S."/>
            <person name="Xu Q."/>
            <person name="Li N."/>
            <person name="Li G."/>
            <person name="Huang Y."/>
            <person name="Saxena R.K."/>
            <person name="Ji Y."/>
            <person name="Li M."/>
            <person name="Yan X."/>
            <person name="He Y."/>
            <person name="Liu Y."/>
            <person name="Wang X."/>
            <person name="Xiang C."/>
            <person name="Varshney R.K."/>
            <person name="Ding H."/>
            <person name="Gao S."/>
            <person name="Zong X."/>
        </authorList>
    </citation>
    <scope>NUCLEOTIDE SEQUENCE [LARGE SCALE GENOMIC DNA]</scope>
    <source>
        <strain evidence="8 9">cv. Zhongwan 6</strain>
    </source>
</reference>
<feature type="transmembrane region" description="Helical" evidence="7">
    <location>
        <begin position="20"/>
        <end position="42"/>
    </location>
</feature>
<dbReference type="OrthoDB" id="1735761at2759"/>
<sequence length="144" mass="16204">MSPSIAIQNPDSSRPIDTKIPALGWMISFLYAVSFLGLLLAVPLRKLLIVDLKLPFSSATATTDLINGYHTTKQQIQTLGKYPTFGLEAYKEMFYFDFSATYVGVGMMNQYIINISLLIVGILSWGIMWPFIEAKREAYIIIQI</sequence>
<evidence type="ECO:0000256" key="6">
    <source>
        <dbReference type="ARBA" id="ARBA00023136"/>
    </source>
</evidence>
<evidence type="ECO:0000313" key="8">
    <source>
        <dbReference type="EMBL" id="KAI5434757.1"/>
    </source>
</evidence>
<evidence type="ECO:0000256" key="1">
    <source>
        <dbReference type="ARBA" id="ARBA00004141"/>
    </source>
</evidence>
<dbReference type="EMBL" id="JAMSHJ010000002">
    <property type="protein sequence ID" value="KAI5434757.1"/>
    <property type="molecule type" value="Genomic_DNA"/>
</dbReference>
<evidence type="ECO:0000256" key="4">
    <source>
        <dbReference type="ARBA" id="ARBA00022692"/>
    </source>
</evidence>
<keyword evidence="9" id="KW-1185">Reference proteome</keyword>
<dbReference type="PANTHER" id="PTHR31645:SF76">
    <property type="entry name" value="METAL-NICOTIANAMINE TRANSPORTER YSL8-RELATED"/>
    <property type="match status" value="1"/>
</dbReference>
<comment type="caution">
    <text evidence="8">The sequence shown here is derived from an EMBL/GenBank/DDBJ whole genome shotgun (WGS) entry which is preliminary data.</text>
</comment>
<comment type="similarity">
    <text evidence="2">Belongs to the YSL (TC 2.A.67.2) family.</text>
</comment>
<evidence type="ECO:0000256" key="2">
    <source>
        <dbReference type="ARBA" id="ARBA00010276"/>
    </source>
</evidence>
<dbReference type="PANTHER" id="PTHR31645">
    <property type="entry name" value="OLIGOPEPTIDE TRANSPORTER YGL114W-RELATED"/>
    <property type="match status" value="1"/>
</dbReference>
<keyword evidence="6 7" id="KW-0472">Membrane</keyword>
<feature type="transmembrane region" description="Helical" evidence="7">
    <location>
        <begin position="111"/>
        <end position="132"/>
    </location>
</feature>
<protein>
    <submittedName>
        <fullName evidence="8">Uncharacterized protein</fullName>
    </submittedName>
</protein>
<name>A0A9D4Y9A7_PEA</name>
<dbReference type="GO" id="GO:0035673">
    <property type="term" value="F:oligopeptide transmembrane transporter activity"/>
    <property type="evidence" value="ECO:0007669"/>
    <property type="project" value="InterPro"/>
</dbReference>
<keyword evidence="3" id="KW-0813">Transport</keyword>
<comment type="subcellular location">
    <subcellularLocation>
        <location evidence="1">Membrane</location>
        <topology evidence="1">Multi-pass membrane protein</topology>
    </subcellularLocation>
</comment>
<dbReference type="InterPro" id="IPR004813">
    <property type="entry name" value="OPT"/>
</dbReference>
<dbReference type="InterPro" id="IPR045035">
    <property type="entry name" value="YSL-like"/>
</dbReference>
<evidence type="ECO:0000256" key="5">
    <source>
        <dbReference type="ARBA" id="ARBA00022989"/>
    </source>
</evidence>
<gene>
    <name evidence="8" type="ORF">KIW84_021540</name>
</gene>
<dbReference type="AlphaFoldDB" id="A0A9D4Y9A7"/>
<organism evidence="8 9">
    <name type="scientific">Pisum sativum</name>
    <name type="common">Garden pea</name>
    <name type="synonym">Lathyrus oleraceus</name>
    <dbReference type="NCBI Taxonomy" id="3888"/>
    <lineage>
        <taxon>Eukaryota</taxon>
        <taxon>Viridiplantae</taxon>
        <taxon>Streptophyta</taxon>
        <taxon>Embryophyta</taxon>
        <taxon>Tracheophyta</taxon>
        <taxon>Spermatophyta</taxon>
        <taxon>Magnoliopsida</taxon>
        <taxon>eudicotyledons</taxon>
        <taxon>Gunneridae</taxon>
        <taxon>Pentapetalae</taxon>
        <taxon>rosids</taxon>
        <taxon>fabids</taxon>
        <taxon>Fabales</taxon>
        <taxon>Fabaceae</taxon>
        <taxon>Papilionoideae</taxon>
        <taxon>50 kb inversion clade</taxon>
        <taxon>NPAAA clade</taxon>
        <taxon>Hologalegina</taxon>
        <taxon>IRL clade</taxon>
        <taxon>Fabeae</taxon>
        <taxon>Lathyrus</taxon>
    </lineage>
</organism>
<dbReference type="Proteomes" id="UP001058974">
    <property type="component" value="Chromosome 2"/>
</dbReference>
<evidence type="ECO:0000256" key="7">
    <source>
        <dbReference type="SAM" id="Phobius"/>
    </source>
</evidence>